<dbReference type="NCBIfam" id="TIGR00436">
    <property type="entry name" value="era"/>
    <property type="match status" value="1"/>
</dbReference>
<dbReference type="InterPro" id="IPR004044">
    <property type="entry name" value="KH_dom_type_2"/>
</dbReference>
<dbReference type="HOGENOM" id="CLU_038009_1_0_14"/>
<keyword evidence="6" id="KW-0690">Ribosome biogenesis</keyword>
<keyword evidence="14" id="KW-1185">Reference proteome</keyword>
<evidence type="ECO:0000259" key="10">
    <source>
        <dbReference type="PROSITE" id="PS51713"/>
    </source>
</evidence>
<comment type="subcellular location">
    <subcellularLocation>
        <location evidence="6">Cytoplasm</location>
    </subcellularLocation>
    <subcellularLocation>
        <location evidence="6">Cell membrane</location>
        <topology evidence="6">Peripheral membrane protein</topology>
    </subcellularLocation>
</comment>
<dbReference type="GO" id="GO:0070181">
    <property type="term" value="F:small ribosomal subunit rRNA binding"/>
    <property type="evidence" value="ECO:0007669"/>
    <property type="project" value="UniProtKB-UniRule"/>
</dbReference>
<keyword evidence="6" id="KW-1003">Cell membrane</keyword>
<feature type="region of interest" description="G1" evidence="7">
    <location>
        <begin position="10"/>
        <end position="17"/>
    </location>
</feature>
<dbReference type="CDD" id="cd04163">
    <property type="entry name" value="Era"/>
    <property type="match status" value="1"/>
</dbReference>
<dbReference type="PATRIC" id="fig|29556.3.peg.99"/>
<sequence>MKICFASIIGRPNVGKSSLLNAIIGYNVAIVTDVAQTTRDQITGIYTDDEYQIIFTDTPGIHKPLNKLGEHLNKSAYDTFKDIDVLLFLTPADQELGSGDEMILEKIKDVKNKIAVISKVDKVKSQPEKIVAKVDQLNKYNFNHIISTDVNNSKSINDVIKLIKSYAYEGEAQYDEDYLTDKSMRFLAKEIIREAAINALREELPHSIAVEVTEFVESDEHFDIEGIIYVKKASQKGMVIGAGASKIKEIGRNARIKMMHQFGVSVTLNLTVKIAKKWIDDEKTLSKFGYGRG</sequence>
<evidence type="ECO:0000256" key="4">
    <source>
        <dbReference type="ARBA" id="ARBA00022884"/>
    </source>
</evidence>
<evidence type="ECO:0000256" key="8">
    <source>
        <dbReference type="RuleBase" id="RU003761"/>
    </source>
</evidence>
<dbReference type="InterPro" id="IPR030388">
    <property type="entry name" value="G_ERA_dom"/>
</dbReference>
<keyword evidence="6" id="KW-0472">Membrane</keyword>
<dbReference type="InterPro" id="IPR006073">
    <property type="entry name" value="GTP-bd"/>
</dbReference>
<evidence type="ECO:0000256" key="1">
    <source>
        <dbReference type="ARBA" id="ARBA00007921"/>
    </source>
</evidence>
<keyword evidence="6" id="KW-0963">Cytoplasm</keyword>
<dbReference type="SUPFAM" id="SSF54814">
    <property type="entry name" value="Prokaryotic type KH domain (KH-domain type II)"/>
    <property type="match status" value="1"/>
</dbReference>
<dbReference type="STRING" id="29556.VO56_00500"/>
<dbReference type="InterPro" id="IPR027417">
    <property type="entry name" value="P-loop_NTPase"/>
</dbReference>
<dbReference type="OrthoDB" id="9805918at2"/>
<dbReference type="CDD" id="cd22534">
    <property type="entry name" value="KH-II_Era"/>
    <property type="match status" value="1"/>
</dbReference>
<dbReference type="KEGG" id="mgb:VO56_00500"/>
<keyword evidence="3 6" id="KW-0547">Nucleotide-binding</keyword>
<evidence type="ECO:0000256" key="3">
    <source>
        <dbReference type="ARBA" id="ARBA00022741"/>
    </source>
</evidence>
<dbReference type="PANTHER" id="PTHR42698">
    <property type="entry name" value="GTPASE ERA"/>
    <property type="match status" value="1"/>
</dbReference>
<evidence type="ECO:0000256" key="2">
    <source>
        <dbReference type="ARBA" id="ARBA00020484"/>
    </source>
</evidence>
<dbReference type="RefSeq" id="WP_129620643.1">
    <property type="nucleotide sequence ID" value="NZ_LR214950.1"/>
</dbReference>
<keyword evidence="4 6" id="KW-0694">RNA-binding</keyword>
<dbReference type="InterPro" id="IPR009019">
    <property type="entry name" value="KH_sf_prok-type"/>
</dbReference>
<dbReference type="InterPro" id="IPR005662">
    <property type="entry name" value="GTPase_Era-like"/>
</dbReference>
<dbReference type="PROSITE" id="PS51713">
    <property type="entry name" value="G_ERA"/>
    <property type="match status" value="1"/>
</dbReference>
<dbReference type="NCBIfam" id="TIGR00231">
    <property type="entry name" value="small_GTP"/>
    <property type="match status" value="1"/>
</dbReference>
<comment type="similarity">
    <text evidence="1 6 7 8">Belongs to the TRAFAC class TrmE-Era-EngA-EngB-Septin-like GTPase superfamily. Era GTPase family.</text>
</comment>
<dbReference type="PANTHER" id="PTHR42698:SF1">
    <property type="entry name" value="GTPASE ERA, MITOCHONDRIAL"/>
    <property type="match status" value="1"/>
</dbReference>
<dbReference type="AlphaFoldDB" id="A0A0D5ZIJ7"/>
<name>A0A0D5ZIJ7_9BACT</name>
<keyword evidence="6" id="KW-0699">rRNA-binding</keyword>
<evidence type="ECO:0000313" key="12">
    <source>
        <dbReference type="EMBL" id="VEU59037.1"/>
    </source>
</evidence>
<keyword evidence="5 6" id="KW-0342">GTP-binding</keyword>
<dbReference type="GO" id="GO:0005525">
    <property type="term" value="F:GTP binding"/>
    <property type="evidence" value="ECO:0007669"/>
    <property type="project" value="UniProtKB-UniRule"/>
</dbReference>
<organism evidence="13">
    <name type="scientific">Mycoplasmopsis gallinacea</name>
    <dbReference type="NCBI Taxonomy" id="29556"/>
    <lineage>
        <taxon>Bacteria</taxon>
        <taxon>Bacillati</taxon>
        <taxon>Mycoplasmatota</taxon>
        <taxon>Mycoplasmoidales</taxon>
        <taxon>Metamycoplasmataceae</taxon>
        <taxon>Mycoplasmopsis</taxon>
    </lineage>
</organism>
<proteinExistence type="inferred from homology"/>
<evidence type="ECO:0000256" key="5">
    <source>
        <dbReference type="ARBA" id="ARBA00023134"/>
    </source>
</evidence>
<evidence type="ECO:0000313" key="13">
    <source>
        <dbReference type="Proteomes" id="UP000032722"/>
    </source>
</evidence>
<dbReference type="InterPro" id="IPR005225">
    <property type="entry name" value="Small_GTP-bd"/>
</dbReference>
<dbReference type="Pfam" id="PF07650">
    <property type="entry name" value="KH_2"/>
    <property type="match status" value="1"/>
</dbReference>
<dbReference type="GO" id="GO:0000028">
    <property type="term" value="P:ribosomal small subunit assembly"/>
    <property type="evidence" value="ECO:0007669"/>
    <property type="project" value="TreeGrafter"/>
</dbReference>
<reference evidence="12 14" key="2">
    <citation type="submission" date="2019-01" db="EMBL/GenBank/DDBJ databases">
        <authorList>
            <consortium name="Pathogen Informatics"/>
        </authorList>
    </citation>
    <scope>NUCLEOTIDE SEQUENCE [LARGE SCALE GENOMIC DNA]</scope>
    <source>
        <strain evidence="12 14">NCTC10183</strain>
    </source>
</reference>
<feature type="region of interest" description="G2" evidence="7">
    <location>
        <begin position="36"/>
        <end position="40"/>
    </location>
</feature>
<feature type="region of interest" description="G3" evidence="7">
    <location>
        <begin position="57"/>
        <end position="60"/>
    </location>
</feature>
<evidence type="ECO:0000313" key="14">
    <source>
        <dbReference type="Proteomes" id="UP000290568"/>
    </source>
</evidence>
<dbReference type="HAMAP" id="MF_00367">
    <property type="entry name" value="GTPase_Era"/>
    <property type="match status" value="1"/>
</dbReference>
<dbReference type="EMBL" id="CP011021">
    <property type="protein sequence ID" value="AKA49763.1"/>
    <property type="molecule type" value="Genomic_DNA"/>
</dbReference>
<evidence type="ECO:0000256" key="7">
    <source>
        <dbReference type="PROSITE-ProRule" id="PRU01050"/>
    </source>
</evidence>
<evidence type="ECO:0000313" key="11">
    <source>
        <dbReference type="EMBL" id="AKA49763.1"/>
    </source>
</evidence>
<feature type="domain" description="Era-type G" evidence="10">
    <location>
        <begin position="2"/>
        <end position="169"/>
    </location>
</feature>
<feature type="binding site" evidence="6">
    <location>
        <begin position="10"/>
        <end position="17"/>
    </location>
    <ligand>
        <name>GTP</name>
        <dbReference type="ChEBI" id="CHEBI:37565"/>
    </ligand>
</feature>
<feature type="region of interest" description="G5" evidence="7">
    <location>
        <begin position="148"/>
        <end position="150"/>
    </location>
</feature>
<comment type="subunit">
    <text evidence="6">Monomer.</text>
</comment>
<evidence type="ECO:0000259" key="9">
    <source>
        <dbReference type="PROSITE" id="PS50823"/>
    </source>
</evidence>
<dbReference type="EMBL" id="LR214950">
    <property type="protein sequence ID" value="VEU59037.1"/>
    <property type="molecule type" value="Genomic_DNA"/>
</dbReference>
<dbReference type="Proteomes" id="UP000032722">
    <property type="component" value="Chromosome"/>
</dbReference>
<dbReference type="GO" id="GO:0003924">
    <property type="term" value="F:GTPase activity"/>
    <property type="evidence" value="ECO:0007669"/>
    <property type="project" value="UniProtKB-UniRule"/>
</dbReference>
<accession>A0A0D5ZIJ7</accession>
<dbReference type="Proteomes" id="UP000290568">
    <property type="component" value="Chromosome"/>
</dbReference>
<feature type="binding site" evidence="6">
    <location>
        <begin position="118"/>
        <end position="121"/>
    </location>
    <ligand>
        <name>GTP</name>
        <dbReference type="ChEBI" id="CHEBI:37565"/>
    </ligand>
</feature>
<dbReference type="NCBIfam" id="NF000908">
    <property type="entry name" value="PRK00089.1"/>
    <property type="match status" value="1"/>
</dbReference>
<dbReference type="PROSITE" id="PS50823">
    <property type="entry name" value="KH_TYPE_2"/>
    <property type="match status" value="1"/>
</dbReference>
<feature type="domain" description="KH type-2" evidence="9">
    <location>
        <begin position="200"/>
        <end position="276"/>
    </location>
</feature>
<reference evidence="11 13" key="1">
    <citation type="journal article" date="2015" name="Genome Announc.">
        <title>Complete Genome Sequence of Mycoplasma meleagridis, a Possible Emerging Pathogen in Chickens.</title>
        <authorList>
            <person name="Abolnik C."/>
        </authorList>
    </citation>
    <scope>NUCLEOTIDE SEQUENCE [LARGE SCALE GENOMIC DNA]</scope>
    <source>
        <strain evidence="11 13">B2096 8B</strain>
    </source>
</reference>
<feature type="binding site" evidence="6">
    <location>
        <begin position="57"/>
        <end position="61"/>
    </location>
    <ligand>
        <name>GTP</name>
        <dbReference type="ChEBI" id="CHEBI:37565"/>
    </ligand>
</feature>
<gene>
    <name evidence="6 12" type="primary">era</name>
    <name evidence="12" type="ORF">NCTC10183_00829</name>
    <name evidence="11" type="ORF">VO56_00500</name>
</gene>
<dbReference type="GO" id="GO:0043024">
    <property type="term" value="F:ribosomal small subunit binding"/>
    <property type="evidence" value="ECO:0007669"/>
    <property type="project" value="TreeGrafter"/>
</dbReference>
<comment type="function">
    <text evidence="6">An essential GTPase that binds both GDP and GTP, with rapid nucleotide exchange. Plays a role in 16S rRNA processing and 30S ribosomal subunit biogenesis and possibly also in cell cycle regulation and energy metabolism.</text>
</comment>
<protein>
    <recommendedName>
        <fullName evidence="2 6">GTPase Era</fullName>
    </recommendedName>
</protein>
<evidence type="ECO:0000256" key="6">
    <source>
        <dbReference type="HAMAP-Rule" id="MF_00367"/>
    </source>
</evidence>
<feature type="region of interest" description="G4" evidence="7">
    <location>
        <begin position="118"/>
        <end position="121"/>
    </location>
</feature>
<dbReference type="Gene3D" id="3.40.50.300">
    <property type="entry name" value="P-loop containing nucleotide triphosphate hydrolases"/>
    <property type="match status" value="1"/>
</dbReference>
<dbReference type="SUPFAM" id="SSF52540">
    <property type="entry name" value="P-loop containing nucleoside triphosphate hydrolases"/>
    <property type="match status" value="1"/>
</dbReference>
<dbReference type="InterPro" id="IPR015946">
    <property type="entry name" value="KH_dom-like_a/b"/>
</dbReference>
<dbReference type="Gene3D" id="3.30.300.20">
    <property type="match status" value="1"/>
</dbReference>
<dbReference type="GO" id="GO:0005886">
    <property type="term" value="C:plasma membrane"/>
    <property type="evidence" value="ECO:0007669"/>
    <property type="project" value="UniProtKB-SubCell"/>
</dbReference>
<dbReference type="Pfam" id="PF01926">
    <property type="entry name" value="MMR_HSR1"/>
    <property type="match status" value="1"/>
</dbReference>
<dbReference type="GO" id="GO:0005829">
    <property type="term" value="C:cytosol"/>
    <property type="evidence" value="ECO:0007669"/>
    <property type="project" value="TreeGrafter"/>
</dbReference>